<dbReference type="PROSITE" id="PS00108">
    <property type="entry name" value="PROTEIN_KINASE_ST"/>
    <property type="match status" value="1"/>
</dbReference>
<dbReference type="PANTHER" id="PTHR24345:SF0">
    <property type="entry name" value="CELL CYCLE SERINE_THREONINE-PROTEIN KINASE CDC5_MSD2"/>
    <property type="match status" value="1"/>
</dbReference>
<dbReference type="GO" id="GO:0007052">
    <property type="term" value="P:mitotic spindle organization"/>
    <property type="evidence" value="ECO:0007669"/>
    <property type="project" value="TreeGrafter"/>
</dbReference>
<keyword evidence="2 8" id="KW-0808">Transferase</keyword>
<evidence type="ECO:0000256" key="5">
    <source>
        <dbReference type="ARBA" id="ARBA00022840"/>
    </source>
</evidence>
<evidence type="ECO:0000256" key="2">
    <source>
        <dbReference type="ARBA" id="ARBA00022679"/>
    </source>
</evidence>
<dbReference type="AlphaFoldDB" id="A0A9W8E349"/>
<reference evidence="8" key="1">
    <citation type="submission" date="2022-07" db="EMBL/GenBank/DDBJ databases">
        <title>Phylogenomic reconstructions and comparative analyses of Kickxellomycotina fungi.</title>
        <authorList>
            <person name="Reynolds N.K."/>
            <person name="Stajich J.E."/>
            <person name="Barry K."/>
            <person name="Grigoriev I.V."/>
            <person name="Crous P."/>
            <person name="Smith M.E."/>
        </authorList>
    </citation>
    <scope>NUCLEOTIDE SEQUENCE</scope>
    <source>
        <strain evidence="8">RSA 1196</strain>
    </source>
</reference>
<keyword evidence="3" id="KW-0547">Nucleotide-binding</keyword>
<gene>
    <name evidence="8" type="primary">CDC5</name>
    <name evidence="8" type="ORF">IWQ62_003189</name>
</gene>
<evidence type="ECO:0000313" key="8">
    <source>
        <dbReference type="EMBL" id="KAJ1963511.1"/>
    </source>
</evidence>
<evidence type="ECO:0000256" key="4">
    <source>
        <dbReference type="ARBA" id="ARBA00022777"/>
    </source>
</evidence>
<feature type="non-terminal residue" evidence="8">
    <location>
        <position position="1"/>
    </location>
</feature>
<keyword evidence="5" id="KW-0067">ATP-binding</keyword>
<evidence type="ECO:0000259" key="7">
    <source>
        <dbReference type="PROSITE" id="PS50011"/>
    </source>
</evidence>
<organism evidence="8 9">
    <name type="scientific">Dispira parvispora</name>
    <dbReference type="NCBI Taxonomy" id="1520584"/>
    <lineage>
        <taxon>Eukaryota</taxon>
        <taxon>Fungi</taxon>
        <taxon>Fungi incertae sedis</taxon>
        <taxon>Zoopagomycota</taxon>
        <taxon>Kickxellomycotina</taxon>
        <taxon>Dimargaritomycetes</taxon>
        <taxon>Dimargaritales</taxon>
        <taxon>Dimargaritaceae</taxon>
        <taxon>Dispira</taxon>
    </lineage>
</organism>
<dbReference type="PANTHER" id="PTHR24345">
    <property type="entry name" value="SERINE/THREONINE-PROTEIN KINASE PLK"/>
    <property type="match status" value="1"/>
</dbReference>
<accession>A0A9W8E349</accession>
<dbReference type="Gene3D" id="3.30.200.20">
    <property type="entry name" value="Phosphorylase Kinase, domain 1"/>
    <property type="match status" value="1"/>
</dbReference>
<feature type="compositionally biased region" description="Pro residues" evidence="6">
    <location>
        <begin position="514"/>
        <end position="524"/>
    </location>
</feature>
<dbReference type="OrthoDB" id="408964at2759"/>
<dbReference type="PROSITE" id="PS50011">
    <property type="entry name" value="PROTEIN_KINASE_DOM"/>
    <property type="match status" value="1"/>
</dbReference>
<proteinExistence type="predicted"/>
<dbReference type="GO" id="GO:0000922">
    <property type="term" value="C:spindle pole"/>
    <property type="evidence" value="ECO:0007669"/>
    <property type="project" value="TreeGrafter"/>
</dbReference>
<feature type="region of interest" description="Disordered" evidence="6">
    <location>
        <begin position="421"/>
        <end position="556"/>
    </location>
</feature>
<name>A0A9W8E349_9FUNG</name>
<dbReference type="Proteomes" id="UP001150925">
    <property type="component" value="Unassembled WGS sequence"/>
</dbReference>
<dbReference type="InterPro" id="IPR008271">
    <property type="entry name" value="Ser/Thr_kinase_AS"/>
</dbReference>
<dbReference type="SUPFAM" id="SSF56112">
    <property type="entry name" value="Protein kinase-like (PK-like)"/>
    <property type="match status" value="1"/>
</dbReference>
<dbReference type="InterPro" id="IPR000719">
    <property type="entry name" value="Prot_kinase_dom"/>
</dbReference>
<dbReference type="FunFam" id="3.30.200.20:FF:000042">
    <property type="entry name" value="Aurora kinase A"/>
    <property type="match status" value="1"/>
</dbReference>
<dbReference type="EC" id="2.7.11.21" evidence="8"/>
<feature type="compositionally biased region" description="Polar residues" evidence="6">
    <location>
        <begin position="342"/>
        <end position="351"/>
    </location>
</feature>
<dbReference type="Pfam" id="PF00069">
    <property type="entry name" value="Pkinase"/>
    <property type="match status" value="1"/>
</dbReference>
<dbReference type="GO" id="GO:0005634">
    <property type="term" value="C:nucleus"/>
    <property type="evidence" value="ECO:0007669"/>
    <property type="project" value="TreeGrafter"/>
</dbReference>
<sequence length="556" mass="61151">MAAIAPPITKLNMFEAAAHRPYKDPTWPHLPPLFKDKKSGREYRPLSFLGAGAFGRCYCVVDKNNVKHACKVLDKQHFKNPQYHKRLINEIDVMRKLPPHPHIVNFVQCFEDSVFVYIVMELCNNDGLDRIFKNRRRLTEPEVRYFMYQLADSVEHMHKHRVIHRDLKFANILLTDPMRVKVADFGLSAMLISDKERKKSFLGTPNFLAPEVVARPKEGHSYEVDIWALGVVMYSMLYSRPPFHVSGGSKHAQSQALYHKIANEDIRFPDSPPVSRDARFLIAALLTKNPDKRPNANQIKRFSFFSKFHLIPQLPNTIIRHTPDLPQMYFQPKPTRPAPQLDSGSATSQTGLAGKPLPAHPRPAPDGPATNVTRGSPEVTLANQVQKLALGPREPAKVAGASAAHDSRGELTRLVIPRRDASEGHTSHHPHPGPPYLAGSGRHPSPGVGLDSPRSPKDSPPVSGGEAHHGAGIIALRSGGNPPRSSPGGFPPVVHAPAAGGGAAVDSAYSPGDKPYPPPVPEPTEPAKQFRPSPRVEPVPKPLPEVRNTGNSSGEN</sequence>
<dbReference type="Gene3D" id="1.10.510.10">
    <property type="entry name" value="Transferase(Phosphotransferase) domain 1"/>
    <property type="match status" value="1"/>
</dbReference>
<dbReference type="GO" id="GO:0005737">
    <property type="term" value="C:cytoplasm"/>
    <property type="evidence" value="ECO:0007669"/>
    <property type="project" value="TreeGrafter"/>
</dbReference>
<dbReference type="GO" id="GO:0004674">
    <property type="term" value="F:protein serine/threonine kinase activity"/>
    <property type="evidence" value="ECO:0007669"/>
    <property type="project" value="UniProtKB-KW"/>
</dbReference>
<feature type="region of interest" description="Disordered" evidence="6">
    <location>
        <begin position="391"/>
        <end position="410"/>
    </location>
</feature>
<dbReference type="SMART" id="SM00220">
    <property type="entry name" value="S_TKc"/>
    <property type="match status" value="1"/>
</dbReference>
<feature type="compositionally biased region" description="Low complexity" evidence="6">
    <location>
        <begin position="470"/>
        <end position="498"/>
    </location>
</feature>
<dbReference type="EMBL" id="JANBPY010000815">
    <property type="protein sequence ID" value="KAJ1963511.1"/>
    <property type="molecule type" value="Genomic_DNA"/>
</dbReference>
<comment type="caution">
    <text evidence="8">The sequence shown here is derived from an EMBL/GenBank/DDBJ whole genome shotgun (WGS) entry which is preliminary data.</text>
</comment>
<evidence type="ECO:0000256" key="1">
    <source>
        <dbReference type="ARBA" id="ARBA00022527"/>
    </source>
</evidence>
<evidence type="ECO:0000256" key="6">
    <source>
        <dbReference type="SAM" id="MobiDB-lite"/>
    </source>
</evidence>
<dbReference type="GO" id="GO:0005524">
    <property type="term" value="F:ATP binding"/>
    <property type="evidence" value="ECO:0007669"/>
    <property type="project" value="UniProtKB-KW"/>
</dbReference>
<protein>
    <submittedName>
        <fullName evidence="8">Cell cycle serine/threonine-protein kinase cdc5/MSD2</fullName>
        <ecNumber evidence="8">2.7.11.21</ecNumber>
    </submittedName>
</protein>
<dbReference type="GO" id="GO:0000776">
    <property type="term" value="C:kinetochore"/>
    <property type="evidence" value="ECO:0007669"/>
    <property type="project" value="TreeGrafter"/>
</dbReference>
<keyword evidence="4 8" id="KW-0418">Kinase</keyword>
<keyword evidence="9" id="KW-1185">Reference proteome</keyword>
<dbReference type="InterPro" id="IPR011009">
    <property type="entry name" value="Kinase-like_dom_sf"/>
</dbReference>
<feature type="region of interest" description="Disordered" evidence="6">
    <location>
        <begin position="326"/>
        <end position="375"/>
    </location>
</feature>
<keyword evidence="1" id="KW-0723">Serine/threonine-protein kinase</keyword>
<evidence type="ECO:0000256" key="3">
    <source>
        <dbReference type="ARBA" id="ARBA00022741"/>
    </source>
</evidence>
<feature type="domain" description="Protein kinase" evidence="7">
    <location>
        <begin position="43"/>
        <end position="305"/>
    </location>
</feature>
<evidence type="ECO:0000313" key="9">
    <source>
        <dbReference type="Proteomes" id="UP001150925"/>
    </source>
</evidence>